<feature type="transmembrane region" description="Helical" evidence="8">
    <location>
        <begin position="53"/>
        <end position="72"/>
    </location>
</feature>
<evidence type="ECO:0000256" key="4">
    <source>
        <dbReference type="ARBA" id="ARBA00022475"/>
    </source>
</evidence>
<feature type="transmembrane region" description="Helical" evidence="8">
    <location>
        <begin position="265"/>
        <end position="292"/>
    </location>
</feature>
<keyword evidence="6 8" id="KW-1133">Transmembrane helix</keyword>
<dbReference type="Pfam" id="PF07690">
    <property type="entry name" value="MFS_1"/>
    <property type="match status" value="1"/>
</dbReference>
<dbReference type="eggNOG" id="COG0477">
    <property type="taxonomic scope" value="Bacteria"/>
</dbReference>
<feature type="transmembrane region" description="Helical" evidence="8">
    <location>
        <begin position="134"/>
        <end position="157"/>
    </location>
</feature>
<dbReference type="Proteomes" id="UP000006589">
    <property type="component" value="Chromosome"/>
</dbReference>
<feature type="transmembrane region" description="Helical" evidence="8">
    <location>
        <begin position="304"/>
        <end position="322"/>
    </location>
</feature>
<name>B1M715_METRJ</name>
<gene>
    <name evidence="10" type="ordered locus">Mrad2831_4713</name>
</gene>
<evidence type="ECO:0000256" key="6">
    <source>
        <dbReference type="ARBA" id="ARBA00022989"/>
    </source>
</evidence>
<dbReference type="AlphaFoldDB" id="B1M715"/>
<comment type="subcellular location">
    <subcellularLocation>
        <location evidence="1">Cell membrane</location>
        <topology evidence="1">Multi-pass membrane protein</topology>
    </subcellularLocation>
</comment>
<dbReference type="STRING" id="426355.Mrad2831_4713"/>
<feature type="transmembrane region" description="Helical" evidence="8">
    <location>
        <begin position="12"/>
        <end position="33"/>
    </location>
</feature>
<feature type="transmembrane region" description="Helical" evidence="8">
    <location>
        <begin position="163"/>
        <end position="185"/>
    </location>
</feature>
<evidence type="ECO:0000256" key="1">
    <source>
        <dbReference type="ARBA" id="ARBA00004651"/>
    </source>
</evidence>
<feature type="transmembrane region" description="Helical" evidence="8">
    <location>
        <begin position="84"/>
        <end position="104"/>
    </location>
</feature>
<dbReference type="InterPro" id="IPR036259">
    <property type="entry name" value="MFS_trans_sf"/>
</dbReference>
<evidence type="ECO:0000259" key="9">
    <source>
        <dbReference type="PROSITE" id="PS50850"/>
    </source>
</evidence>
<keyword evidence="7 8" id="KW-0472">Membrane</keyword>
<evidence type="ECO:0000256" key="5">
    <source>
        <dbReference type="ARBA" id="ARBA00022692"/>
    </source>
</evidence>
<feature type="transmembrane region" description="Helical" evidence="8">
    <location>
        <begin position="329"/>
        <end position="347"/>
    </location>
</feature>
<dbReference type="HOGENOM" id="CLU_000960_28_0_5"/>
<evidence type="ECO:0000256" key="2">
    <source>
        <dbReference type="ARBA" id="ARBA00008537"/>
    </source>
</evidence>
<organism evidence="10 11">
    <name type="scientific">Methylobacterium radiotolerans (strain ATCC 27329 / DSM 1819 / JCM 2831 / NBRC 15690 / NCIMB 10815 / 0-1)</name>
    <dbReference type="NCBI Taxonomy" id="426355"/>
    <lineage>
        <taxon>Bacteria</taxon>
        <taxon>Pseudomonadati</taxon>
        <taxon>Pseudomonadota</taxon>
        <taxon>Alphaproteobacteria</taxon>
        <taxon>Hyphomicrobiales</taxon>
        <taxon>Methylobacteriaceae</taxon>
        <taxon>Methylobacterium</taxon>
    </lineage>
</organism>
<dbReference type="PROSITE" id="PS50850">
    <property type="entry name" value="MFS"/>
    <property type="match status" value="1"/>
</dbReference>
<keyword evidence="5 8" id="KW-0812">Transmembrane</keyword>
<accession>B1M715</accession>
<evidence type="ECO:0000313" key="11">
    <source>
        <dbReference type="Proteomes" id="UP000006589"/>
    </source>
</evidence>
<sequence length="510" mass="52576">MPTAGPRTWAGFAILCVGMFIAILDIQIVATSLPRIQAGLGIPPDRVSWVQTAYLTAEVLVIPLTGPLTRLASMRRLFVTSVTLFTLASCGCAASGGFASLIVWRALQGASGGALIPTVFSAVFLLFPPNRQGIATAVAGTLAVLAPTAGPVVGGWITETATWHWLFLINVPPGLVSATGGYWLLPRDRRRGRLGELDVTALGLLAVALCNLELGLKAAPESGWAAPAAVAHLGASTVAALVFVRRTLAAAHPLVELRMFADRRFAVGSALSFACGVGLYGCVYLMPVFLGYVQGRGPLATGEIMLVTGLAQLAASPLAVALDERVDATVLAVLGFGLFALGSFLSTTQSAATDPGALVVPQIVRGLSVMVCLLAPTRLALGHVAAESVPDASGLFNLMRNLGGAVGLSLIDTVIYGRIPGHVSDLVARLASGDLDAARWVGIPPAVLAAQAGKPISEATRALVAPLVEKAALTASINDAWILVGTLNVVAIAVLALVHRRADPSLESKP</sequence>
<feature type="transmembrane region" description="Helical" evidence="8">
    <location>
        <begin position="110"/>
        <end position="127"/>
    </location>
</feature>
<evidence type="ECO:0000313" key="10">
    <source>
        <dbReference type="EMBL" id="ACB26674.1"/>
    </source>
</evidence>
<dbReference type="InterPro" id="IPR004638">
    <property type="entry name" value="EmrB-like"/>
</dbReference>
<dbReference type="KEGG" id="mrd:Mrad2831_4713"/>
<keyword evidence="3" id="KW-0813">Transport</keyword>
<dbReference type="PANTHER" id="PTHR42718">
    <property type="entry name" value="MAJOR FACILITATOR SUPERFAMILY MULTIDRUG TRANSPORTER MFSC"/>
    <property type="match status" value="1"/>
</dbReference>
<evidence type="ECO:0000256" key="7">
    <source>
        <dbReference type="ARBA" id="ARBA00023136"/>
    </source>
</evidence>
<dbReference type="CDD" id="cd17503">
    <property type="entry name" value="MFS_LmrB_MDR_like"/>
    <property type="match status" value="1"/>
</dbReference>
<dbReference type="GO" id="GO:0005886">
    <property type="term" value="C:plasma membrane"/>
    <property type="evidence" value="ECO:0007669"/>
    <property type="project" value="UniProtKB-SubCell"/>
</dbReference>
<keyword evidence="4" id="KW-1003">Cell membrane</keyword>
<dbReference type="SUPFAM" id="SSF103473">
    <property type="entry name" value="MFS general substrate transporter"/>
    <property type="match status" value="1"/>
</dbReference>
<feature type="transmembrane region" description="Helical" evidence="8">
    <location>
        <begin position="480"/>
        <end position="498"/>
    </location>
</feature>
<evidence type="ECO:0000256" key="8">
    <source>
        <dbReference type="SAM" id="Phobius"/>
    </source>
</evidence>
<dbReference type="PANTHER" id="PTHR42718:SF9">
    <property type="entry name" value="MAJOR FACILITATOR SUPERFAMILY MULTIDRUG TRANSPORTER MFSC"/>
    <property type="match status" value="1"/>
</dbReference>
<feature type="domain" description="Major facilitator superfamily (MFS) profile" evidence="9">
    <location>
        <begin position="11"/>
        <end position="503"/>
    </location>
</feature>
<reference evidence="10 11" key="1">
    <citation type="submission" date="2008-03" db="EMBL/GenBank/DDBJ databases">
        <title>Complete sequence of chromosome of Methylobacterium radiotolerans JCM 2831.</title>
        <authorList>
            <consortium name="US DOE Joint Genome Institute"/>
            <person name="Copeland A."/>
            <person name="Lucas S."/>
            <person name="Lapidus A."/>
            <person name="Glavina del Rio T."/>
            <person name="Dalin E."/>
            <person name="Tice H."/>
            <person name="Bruce D."/>
            <person name="Goodwin L."/>
            <person name="Pitluck S."/>
            <person name="Kiss H."/>
            <person name="Brettin T."/>
            <person name="Detter J.C."/>
            <person name="Han C."/>
            <person name="Kuske C.R."/>
            <person name="Schmutz J."/>
            <person name="Larimer F."/>
            <person name="Land M."/>
            <person name="Hauser L."/>
            <person name="Kyrpides N."/>
            <person name="Mikhailova N."/>
            <person name="Marx C.J."/>
            <person name="Richardson P."/>
        </authorList>
    </citation>
    <scope>NUCLEOTIDE SEQUENCE [LARGE SCALE GENOMIC DNA]</scope>
    <source>
        <strain evidence="11">ATCC 27329 / DSM 1819 / JCM 2831 / NBRC 15690 / NCIMB 10815 / 0-1</strain>
    </source>
</reference>
<dbReference type="GO" id="GO:0022857">
    <property type="term" value="F:transmembrane transporter activity"/>
    <property type="evidence" value="ECO:0007669"/>
    <property type="project" value="InterPro"/>
</dbReference>
<dbReference type="InterPro" id="IPR020846">
    <property type="entry name" value="MFS_dom"/>
</dbReference>
<protein>
    <submittedName>
        <fullName evidence="10">Drug resistance transporter, EmrB/QacA subfamily</fullName>
    </submittedName>
</protein>
<dbReference type="Gene3D" id="1.20.1250.20">
    <property type="entry name" value="MFS general substrate transporter like domains"/>
    <property type="match status" value="1"/>
</dbReference>
<dbReference type="NCBIfam" id="TIGR00711">
    <property type="entry name" value="efflux_EmrB"/>
    <property type="match status" value="1"/>
</dbReference>
<comment type="similarity">
    <text evidence="2">Belongs to the major facilitator superfamily. EmrB family.</text>
</comment>
<dbReference type="PATRIC" id="fig|426355.14.peg.4786"/>
<dbReference type="InterPro" id="IPR011701">
    <property type="entry name" value="MFS"/>
</dbReference>
<evidence type="ECO:0000256" key="3">
    <source>
        <dbReference type="ARBA" id="ARBA00022448"/>
    </source>
</evidence>
<proteinExistence type="inferred from homology"/>
<dbReference type="EMBL" id="CP001001">
    <property type="protein sequence ID" value="ACB26674.1"/>
    <property type="molecule type" value="Genomic_DNA"/>
</dbReference>